<proteinExistence type="predicted"/>
<feature type="compositionally biased region" description="Low complexity" evidence="1">
    <location>
        <begin position="395"/>
        <end position="408"/>
    </location>
</feature>
<feature type="compositionally biased region" description="Basic and acidic residues" evidence="1">
    <location>
        <begin position="835"/>
        <end position="852"/>
    </location>
</feature>
<feature type="compositionally biased region" description="Basic and acidic residues" evidence="1">
    <location>
        <begin position="374"/>
        <end position="386"/>
    </location>
</feature>
<evidence type="ECO:0000256" key="1">
    <source>
        <dbReference type="SAM" id="MobiDB-lite"/>
    </source>
</evidence>
<feature type="compositionally biased region" description="Basic and acidic residues" evidence="1">
    <location>
        <begin position="157"/>
        <end position="167"/>
    </location>
</feature>
<feature type="compositionally biased region" description="Basic and acidic residues" evidence="1">
    <location>
        <begin position="547"/>
        <end position="560"/>
    </location>
</feature>
<feature type="compositionally biased region" description="Basic and acidic residues" evidence="1">
    <location>
        <begin position="793"/>
        <end position="815"/>
    </location>
</feature>
<feature type="region of interest" description="Disordered" evidence="1">
    <location>
        <begin position="635"/>
        <end position="940"/>
    </location>
</feature>
<gene>
    <name evidence="2" type="ORF">PoB_007297700</name>
</gene>
<feature type="compositionally biased region" description="Low complexity" evidence="1">
    <location>
        <begin position="635"/>
        <end position="661"/>
    </location>
</feature>
<feature type="compositionally biased region" description="Basic and acidic residues" evidence="1">
    <location>
        <begin position="574"/>
        <end position="591"/>
    </location>
</feature>
<feature type="compositionally biased region" description="Polar residues" evidence="1">
    <location>
        <begin position="598"/>
        <end position="613"/>
    </location>
</feature>
<feature type="region of interest" description="Disordered" evidence="1">
    <location>
        <begin position="186"/>
        <end position="613"/>
    </location>
</feature>
<feature type="compositionally biased region" description="Basic and acidic residues" evidence="1">
    <location>
        <begin position="118"/>
        <end position="149"/>
    </location>
</feature>
<accession>A0AAV4DQ59</accession>
<feature type="compositionally biased region" description="Basic and acidic residues" evidence="1">
    <location>
        <begin position="63"/>
        <end position="85"/>
    </location>
</feature>
<evidence type="ECO:0000313" key="3">
    <source>
        <dbReference type="Proteomes" id="UP000735302"/>
    </source>
</evidence>
<feature type="compositionally biased region" description="Polar residues" evidence="1">
    <location>
        <begin position="329"/>
        <end position="345"/>
    </location>
</feature>
<name>A0AAV4DQ59_9GAST</name>
<feature type="compositionally biased region" description="Low complexity" evidence="1">
    <location>
        <begin position="685"/>
        <end position="715"/>
    </location>
</feature>
<feature type="compositionally biased region" description="Low complexity" evidence="1">
    <location>
        <begin position="861"/>
        <end position="874"/>
    </location>
</feature>
<dbReference type="Proteomes" id="UP000735302">
    <property type="component" value="Unassembled WGS sequence"/>
</dbReference>
<feature type="compositionally biased region" description="Basic and acidic residues" evidence="1">
    <location>
        <begin position="668"/>
        <end position="682"/>
    </location>
</feature>
<reference evidence="2 3" key="1">
    <citation type="journal article" date="2021" name="Elife">
        <title>Chloroplast acquisition without the gene transfer in kleptoplastic sea slugs, Plakobranchus ocellatus.</title>
        <authorList>
            <person name="Maeda T."/>
            <person name="Takahashi S."/>
            <person name="Yoshida T."/>
            <person name="Shimamura S."/>
            <person name="Takaki Y."/>
            <person name="Nagai Y."/>
            <person name="Toyoda A."/>
            <person name="Suzuki Y."/>
            <person name="Arimoto A."/>
            <person name="Ishii H."/>
            <person name="Satoh N."/>
            <person name="Nishiyama T."/>
            <person name="Hasebe M."/>
            <person name="Maruyama T."/>
            <person name="Minagawa J."/>
            <person name="Obokata J."/>
            <person name="Shigenobu S."/>
        </authorList>
    </citation>
    <scope>NUCLEOTIDE SEQUENCE [LARGE SCALE GENOMIC DNA]</scope>
</reference>
<feature type="compositionally biased region" description="Polar residues" evidence="1">
    <location>
        <begin position="49"/>
        <end position="62"/>
    </location>
</feature>
<evidence type="ECO:0000313" key="2">
    <source>
        <dbReference type="EMBL" id="GFO46472.1"/>
    </source>
</evidence>
<feature type="compositionally biased region" description="Basic and acidic residues" evidence="1">
    <location>
        <begin position="505"/>
        <end position="518"/>
    </location>
</feature>
<dbReference type="AlphaFoldDB" id="A0AAV4DQ59"/>
<feature type="region of interest" description="Disordered" evidence="1">
    <location>
        <begin position="35"/>
        <end position="170"/>
    </location>
</feature>
<feature type="compositionally biased region" description="Polar residues" evidence="1">
    <location>
        <begin position="905"/>
        <end position="924"/>
    </location>
</feature>
<sequence>MATPIKEWSKLENEVSTSNAPLDAAWLIGLDDDIAAPLSAPDSGIKGQDSAQAESKTSSQQDKNMDDPVEVKNDEGDVFEIKETEPEAAGTSPIVMVTEPSLDQGPPGPQEVTAGSVAKERDECVKDKTDGEKGKEGEGSQGKTEEKKLTVSVSSDISDKADSRHSSTSDMDMDFSVLELPGMAHLNFETSEHRRTLSKKGSISRRKKPSRAAIHTSKLASSEDSIYVDSTEPRLPKSLLAEDRDDDQEQTTKKREAEATPEESSSRPAKKVAGGVKIPGLLEGLMGSKRFNKGESKPTAARDEVPAGKPSPLKTTKPTASPFVPLLKPTNQSASADASTAGVSTRSKPSPPAPAPRPKPVALPHVLPSIPTRPLRDTKNQSKDAVKAGGSEQNSSSPSALSKPALKSTQSPDKPAPGIPMPGVRKDLKPVPAPSAAKDPKLPTPPTKNLSSLRGGTDFRKALVGPPDVKKKPPTPLKKPALKSKPEKSSSEESKAEIKPVASEKSCDNRSSDDKLEESVLFSSSVISDNQSSSQADRIDGSLAKSAPKETVAKGKSQELEKEEMDEDGFVLVEKSDYETESKSKESESKTSKTTYTIPSSQETSDTVLSSKSKSADFFPEEDFSFMADSDQFLSSKESLKSSSPTASSSFSTTTTSVSKSDMFTSSELKHDTSSTTVERKPSVPRKSSVSGVSSVKPPSSSDKSMSSPSTSTSPAGNMGRRDSITGSAYNPIGFRSALGSSDSHSESRSRGSSVSLDIKTRGDSVSSTGSDSSKKTPGLVGMGSSKGPADSVIKEKEDSKEEVTLRKKPEKPDSRPSWLSEANKNSLNQAKQRNAADKTKEAANEANKIIKDQGSLRNLSSISKTSAATTKSEIAPEEKKSSPWGVRLRKVDSPRPKSIAEPPNNENSTPGVSWRQQMSQKRQSYVPPKDAGIINSDAK</sequence>
<comment type="caution">
    <text evidence="2">The sequence shown here is derived from an EMBL/GenBank/DDBJ whole genome shotgun (WGS) entry which is preliminary data.</text>
</comment>
<protein>
    <submittedName>
        <fullName evidence="2">Uncharacterized protein</fullName>
    </submittedName>
</protein>
<keyword evidence="3" id="KW-1185">Reference proteome</keyword>
<feature type="compositionally biased region" description="Low complexity" evidence="1">
    <location>
        <begin position="523"/>
        <end position="534"/>
    </location>
</feature>
<dbReference type="EMBL" id="BLXT01008186">
    <property type="protein sequence ID" value="GFO46472.1"/>
    <property type="molecule type" value="Genomic_DNA"/>
</dbReference>
<organism evidence="2 3">
    <name type="scientific">Plakobranchus ocellatus</name>
    <dbReference type="NCBI Taxonomy" id="259542"/>
    <lineage>
        <taxon>Eukaryota</taxon>
        <taxon>Metazoa</taxon>
        <taxon>Spiralia</taxon>
        <taxon>Lophotrochozoa</taxon>
        <taxon>Mollusca</taxon>
        <taxon>Gastropoda</taxon>
        <taxon>Heterobranchia</taxon>
        <taxon>Euthyneura</taxon>
        <taxon>Panpulmonata</taxon>
        <taxon>Sacoglossa</taxon>
        <taxon>Placobranchoidea</taxon>
        <taxon>Plakobranchidae</taxon>
        <taxon>Plakobranchus</taxon>
    </lineage>
</organism>
<feature type="compositionally biased region" description="Basic residues" evidence="1">
    <location>
        <begin position="196"/>
        <end position="210"/>
    </location>
</feature>
<feature type="compositionally biased region" description="Pro residues" evidence="1">
    <location>
        <begin position="349"/>
        <end position="361"/>
    </location>
</feature>
<feature type="compositionally biased region" description="Polar residues" evidence="1">
    <location>
        <begin position="821"/>
        <end position="833"/>
    </location>
</feature>
<feature type="compositionally biased region" description="Low complexity" evidence="1">
    <location>
        <begin position="751"/>
        <end position="772"/>
    </location>
</feature>
<feature type="compositionally biased region" description="Basic and acidic residues" evidence="1">
    <location>
        <begin position="292"/>
        <end position="306"/>
    </location>
</feature>
<feature type="compositionally biased region" description="Basic and acidic residues" evidence="1">
    <location>
        <begin position="484"/>
        <end position="498"/>
    </location>
</feature>